<evidence type="ECO:0000259" key="1">
    <source>
        <dbReference type="Pfam" id="PF00917"/>
    </source>
</evidence>
<dbReference type="InterPro" id="IPR002083">
    <property type="entry name" value="MATH/TRAF_dom"/>
</dbReference>
<reference evidence="4" key="1">
    <citation type="submission" date="2022-10" db="EMBL/GenBank/DDBJ databases">
        <title>Genome assembly of Pristionchus species.</title>
        <authorList>
            <person name="Yoshida K."/>
            <person name="Sommer R.J."/>
        </authorList>
    </citation>
    <scope>NUCLEOTIDE SEQUENCE [LARGE SCALE GENOMIC DNA]</scope>
    <source>
        <strain evidence="4">RS5460</strain>
    </source>
</reference>
<feature type="non-terminal residue" evidence="2">
    <location>
        <position position="92"/>
    </location>
</feature>
<accession>A0AAN5D1P6</accession>
<dbReference type="CDD" id="cd00121">
    <property type="entry name" value="MATH"/>
    <property type="match status" value="1"/>
</dbReference>
<proteinExistence type="predicted"/>
<dbReference type="InterPro" id="IPR008974">
    <property type="entry name" value="TRAF-like"/>
</dbReference>
<gene>
    <name evidence="2" type="ORF">PMAYCL1PPCAC_24934</name>
    <name evidence="3" type="ORF">PMAYCL1PPCAC_24935</name>
</gene>
<dbReference type="EMBL" id="BTRK01000005">
    <property type="protein sequence ID" value="GMR54740.1"/>
    <property type="molecule type" value="Genomic_DNA"/>
</dbReference>
<dbReference type="SUPFAM" id="SSF49599">
    <property type="entry name" value="TRAF domain-like"/>
    <property type="match status" value="1"/>
</dbReference>
<reference evidence="2" key="2">
    <citation type="submission" date="2023-06" db="EMBL/GenBank/DDBJ databases">
        <title>Genome assembly of Pristionchus species.</title>
        <authorList>
            <person name="Yoshida K."/>
            <person name="Sommer R.J."/>
        </authorList>
    </citation>
    <scope>NUCLEOTIDE SEQUENCE</scope>
    <source>
        <strain evidence="2">RS5460</strain>
    </source>
</reference>
<feature type="non-terminal residue" evidence="2">
    <location>
        <position position="1"/>
    </location>
</feature>
<organism evidence="2 4">
    <name type="scientific">Pristionchus mayeri</name>
    <dbReference type="NCBI Taxonomy" id="1317129"/>
    <lineage>
        <taxon>Eukaryota</taxon>
        <taxon>Metazoa</taxon>
        <taxon>Ecdysozoa</taxon>
        <taxon>Nematoda</taxon>
        <taxon>Chromadorea</taxon>
        <taxon>Rhabditida</taxon>
        <taxon>Rhabditina</taxon>
        <taxon>Diplogasteromorpha</taxon>
        <taxon>Diplogasteroidea</taxon>
        <taxon>Neodiplogasteridae</taxon>
        <taxon>Pristionchus</taxon>
    </lineage>
</organism>
<evidence type="ECO:0000313" key="4">
    <source>
        <dbReference type="Proteomes" id="UP001328107"/>
    </source>
</evidence>
<dbReference type="AlphaFoldDB" id="A0AAN5D1P6"/>
<dbReference type="Pfam" id="PF00917">
    <property type="entry name" value="MATH"/>
    <property type="match status" value="1"/>
</dbReference>
<feature type="domain" description="MATH" evidence="1">
    <location>
        <begin position="2"/>
        <end position="85"/>
    </location>
</feature>
<protein>
    <recommendedName>
        <fullName evidence="1">MATH domain-containing protein</fullName>
    </recommendedName>
</protein>
<sequence length="92" mass="10365">EVCGLPWKACAVKKERNGSFHLGVFLYHRQSDSDIWSIDVSGSISLLNTDGEQKKNFTVNTTFNREVPNWGCPDLCEWENLTDEAKVINTGC</sequence>
<dbReference type="EMBL" id="BTRK01000005">
    <property type="protein sequence ID" value="GMR54739.1"/>
    <property type="molecule type" value="Genomic_DNA"/>
</dbReference>
<name>A0AAN5D1P6_9BILA</name>
<evidence type="ECO:0000313" key="3">
    <source>
        <dbReference type="EMBL" id="GMR54740.1"/>
    </source>
</evidence>
<evidence type="ECO:0000313" key="2">
    <source>
        <dbReference type="EMBL" id="GMR54739.1"/>
    </source>
</evidence>
<dbReference type="Proteomes" id="UP001328107">
    <property type="component" value="Unassembled WGS sequence"/>
</dbReference>
<dbReference type="Gene3D" id="2.60.210.10">
    <property type="entry name" value="Apoptosis, Tumor Necrosis Factor Receptor Associated Protein 2, Chain A"/>
    <property type="match status" value="1"/>
</dbReference>
<comment type="caution">
    <text evidence="2">The sequence shown here is derived from an EMBL/GenBank/DDBJ whole genome shotgun (WGS) entry which is preliminary data.</text>
</comment>
<keyword evidence="4" id="KW-1185">Reference proteome</keyword>